<dbReference type="InterPro" id="IPR036291">
    <property type="entry name" value="NAD(P)-bd_dom_sf"/>
</dbReference>
<proteinExistence type="predicted"/>
<dbReference type="GO" id="GO:0016491">
    <property type="term" value="F:oxidoreductase activity"/>
    <property type="evidence" value="ECO:0007669"/>
    <property type="project" value="UniProtKB-KW"/>
</dbReference>
<organism evidence="2 3">
    <name type="scientific">Paramuricea clavata</name>
    <name type="common">Red gorgonian</name>
    <name type="synonym">Violescent sea-whip</name>
    <dbReference type="NCBI Taxonomy" id="317549"/>
    <lineage>
        <taxon>Eukaryota</taxon>
        <taxon>Metazoa</taxon>
        <taxon>Cnidaria</taxon>
        <taxon>Anthozoa</taxon>
        <taxon>Octocorallia</taxon>
        <taxon>Malacalcyonacea</taxon>
        <taxon>Plexauridae</taxon>
        <taxon>Paramuricea</taxon>
    </lineage>
</organism>
<dbReference type="Gene3D" id="3.40.50.720">
    <property type="entry name" value="NAD(P)-binding Rossmann-like Domain"/>
    <property type="match status" value="1"/>
</dbReference>
<dbReference type="SUPFAM" id="SSF51735">
    <property type="entry name" value="NAD(P)-binding Rossmann-fold domains"/>
    <property type="match status" value="1"/>
</dbReference>
<dbReference type="AlphaFoldDB" id="A0A7D9IL84"/>
<gene>
    <name evidence="2" type="ORF">PACLA_8A013356</name>
</gene>
<dbReference type="OrthoDB" id="191139at2759"/>
<dbReference type="Proteomes" id="UP001152795">
    <property type="component" value="Unassembled WGS sequence"/>
</dbReference>
<protein>
    <submittedName>
        <fullName evidence="2">Uncharacterized protein</fullName>
    </submittedName>
</protein>
<reference evidence="2" key="1">
    <citation type="submission" date="2020-04" db="EMBL/GenBank/DDBJ databases">
        <authorList>
            <person name="Alioto T."/>
            <person name="Alioto T."/>
            <person name="Gomez Garrido J."/>
        </authorList>
    </citation>
    <scope>NUCLEOTIDE SEQUENCE</scope>
    <source>
        <strain evidence="2">A484AB</strain>
    </source>
</reference>
<dbReference type="PANTHER" id="PTHR43157:SF72">
    <property type="entry name" value="RETINOL DEHYDROGENASE 14"/>
    <property type="match status" value="1"/>
</dbReference>
<name>A0A7D9IL84_PARCT</name>
<evidence type="ECO:0000313" key="2">
    <source>
        <dbReference type="EMBL" id="CAB4009516.1"/>
    </source>
</evidence>
<dbReference type="PRINTS" id="PR00081">
    <property type="entry name" value="GDHRDH"/>
</dbReference>
<comment type="caution">
    <text evidence="2">The sequence shown here is derived from an EMBL/GenBank/DDBJ whole genome shotgun (WGS) entry which is preliminary data.</text>
</comment>
<dbReference type="EMBL" id="CACRXK020006477">
    <property type="protein sequence ID" value="CAB4009516.1"/>
    <property type="molecule type" value="Genomic_DNA"/>
</dbReference>
<sequence length="322" mass="35093">MHFVVKLGIFVACYAVFHAYILGPYIAGGVCTSQARLDGKTVIITGSNTGIGKETALNLAKRGARVIMACRNLQKAETALQEIVQKSGNENVVAKHLDLASLKSVREFSEDVNSNELRLDALINNAGVMCLSTLTRTEDGFEMHMAVNHLGHFLLTNLLLDLLKRSASSRIVVVSSMGHWMFTKTAFNFKNMNGEIAYEKFDAYGQSKLANILFARELARRLEGSGVTANSLHPGVVASELSRHLPMVMQGNNVVASWFLKTSEQGAQTSIHLAVSEELEGVTGLYFADCKERTPAETAQDDQAAKKLWEVSAKLVGLDTSV</sequence>
<evidence type="ECO:0000313" key="3">
    <source>
        <dbReference type="Proteomes" id="UP001152795"/>
    </source>
</evidence>
<keyword evidence="3" id="KW-1185">Reference proteome</keyword>
<dbReference type="InterPro" id="IPR002347">
    <property type="entry name" value="SDR_fam"/>
</dbReference>
<keyword evidence="1" id="KW-0560">Oxidoreductase</keyword>
<dbReference type="Pfam" id="PF00106">
    <property type="entry name" value="adh_short"/>
    <property type="match status" value="1"/>
</dbReference>
<accession>A0A7D9IL84</accession>
<evidence type="ECO:0000256" key="1">
    <source>
        <dbReference type="ARBA" id="ARBA00023002"/>
    </source>
</evidence>
<dbReference type="PANTHER" id="PTHR43157">
    <property type="entry name" value="PHOSPHATIDYLINOSITOL-GLYCAN BIOSYNTHESIS CLASS F PROTEIN-RELATED"/>
    <property type="match status" value="1"/>
</dbReference>